<dbReference type="Gene3D" id="3.40.50.1000">
    <property type="entry name" value="HAD superfamily/HAD-like"/>
    <property type="match status" value="2"/>
</dbReference>
<dbReference type="GO" id="GO:0005737">
    <property type="term" value="C:cytoplasm"/>
    <property type="evidence" value="ECO:0007669"/>
    <property type="project" value="TreeGrafter"/>
</dbReference>
<sequence length="263" mass="28014">MKPIRAMLLDMEGVLVHGSRLEPFPDAGAFMAALRSKGLPVRLVTNHTVRPPAEIARRLREAGIPLAEDEILSPLSTCPQILETNGAKRLFVMGTDGLKRFLAAAGFEISADPRVDAVVLAKDLSMGFNAIKTAATAVKRHGALLCALNDNRLILDDDGLVFPGPGAMAALFTHACGYPKPVLQCGKMSPLYNDILFRDLGLAPSSLAIVSDDLETDIRGYAGLGLQTILTTTGKCSRSDARGGPPPDLVVDSLTDLMIQLGW</sequence>
<evidence type="ECO:0000313" key="1">
    <source>
        <dbReference type="EMBL" id="VBB41408.1"/>
    </source>
</evidence>
<gene>
    <name evidence="1" type="ORF">TRIP_B10136</name>
</gene>
<dbReference type="GO" id="GO:0016791">
    <property type="term" value="F:phosphatase activity"/>
    <property type="evidence" value="ECO:0007669"/>
    <property type="project" value="TreeGrafter"/>
</dbReference>
<dbReference type="InterPro" id="IPR006357">
    <property type="entry name" value="HAD-SF_hydro_IIA"/>
</dbReference>
<dbReference type="SUPFAM" id="SSF56784">
    <property type="entry name" value="HAD-like"/>
    <property type="match status" value="1"/>
</dbReference>
<dbReference type="EMBL" id="UPXX01000001">
    <property type="protein sequence ID" value="VBB41408.1"/>
    <property type="molecule type" value="Genomic_DNA"/>
</dbReference>
<dbReference type="InterPro" id="IPR023214">
    <property type="entry name" value="HAD_sf"/>
</dbReference>
<name>A0A653A0F2_UNCDX</name>
<organism evidence="1">
    <name type="scientific">Uncultured Desulfatiglans sp</name>
    <dbReference type="NCBI Taxonomy" id="1748965"/>
    <lineage>
        <taxon>Bacteria</taxon>
        <taxon>Pseudomonadati</taxon>
        <taxon>Thermodesulfobacteriota</taxon>
        <taxon>Desulfobacteria</taxon>
        <taxon>Desulfatiglandales</taxon>
        <taxon>Desulfatiglandaceae</taxon>
        <taxon>Desulfatiglans</taxon>
        <taxon>environmental samples</taxon>
    </lineage>
</organism>
<reference evidence="1" key="1">
    <citation type="submission" date="2018-07" db="EMBL/GenBank/DDBJ databases">
        <authorList>
            <consortium name="Genoscope - CEA"/>
            <person name="William W."/>
        </authorList>
    </citation>
    <scope>NUCLEOTIDE SEQUENCE</scope>
    <source>
        <strain evidence="1">IK1</strain>
    </source>
</reference>
<dbReference type="Pfam" id="PF13344">
    <property type="entry name" value="Hydrolase_6"/>
    <property type="match status" value="1"/>
</dbReference>
<dbReference type="PANTHER" id="PTHR19288">
    <property type="entry name" value="4-NITROPHENYLPHOSPHATASE-RELATED"/>
    <property type="match status" value="1"/>
</dbReference>
<accession>A0A653A0F2</accession>
<dbReference type="Pfam" id="PF13242">
    <property type="entry name" value="Hydrolase_like"/>
    <property type="match status" value="1"/>
</dbReference>
<dbReference type="AlphaFoldDB" id="A0A653A0F2"/>
<dbReference type="PANTHER" id="PTHR19288:SF46">
    <property type="entry name" value="HALOACID DEHALOGENASE-LIKE HYDROLASE DOMAIN-CONTAINING PROTEIN 2"/>
    <property type="match status" value="1"/>
</dbReference>
<evidence type="ECO:0008006" key="2">
    <source>
        <dbReference type="Google" id="ProtNLM"/>
    </source>
</evidence>
<proteinExistence type="predicted"/>
<protein>
    <recommendedName>
        <fullName evidence="2">HAD-superfamily hydrolase, subfamily IIA</fullName>
    </recommendedName>
</protein>
<dbReference type="InterPro" id="IPR036412">
    <property type="entry name" value="HAD-like_sf"/>
</dbReference>